<dbReference type="Proteomes" id="UP000694389">
    <property type="component" value="Unassembled WGS sequence"/>
</dbReference>
<sequence length="99" mass="11289">MKVLSEVLVVCLLGVLHANAQPEEMGLSEDEQHVGRRYAESTVGSEISKIMDSLVQKNFVDFLLNQREKRSKPAAPAEEEPEERLYNELLKLSHQKRNI</sequence>
<reference evidence="3" key="2">
    <citation type="submission" date="2025-09" db="UniProtKB">
        <authorList>
            <consortium name="Ensembl"/>
        </authorList>
    </citation>
    <scope>IDENTIFICATION</scope>
</reference>
<dbReference type="GeneTree" id="ENSGT00940000177404"/>
<dbReference type="AlphaFoldDB" id="A0A8P4KN98"/>
<dbReference type="GO" id="GO:0050796">
    <property type="term" value="P:regulation of insulin secretion"/>
    <property type="evidence" value="ECO:0007669"/>
    <property type="project" value="InterPro"/>
</dbReference>
<reference evidence="3" key="1">
    <citation type="submission" date="2025-08" db="UniProtKB">
        <authorList>
            <consortium name="Ensembl"/>
        </authorList>
    </citation>
    <scope>IDENTIFICATION</scope>
</reference>
<keyword evidence="1" id="KW-0372">Hormone</keyword>
<evidence type="ECO:0000256" key="1">
    <source>
        <dbReference type="ARBA" id="ARBA00022702"/>
    </source>
</evidence>
<feature type="chain" id="PRO_5035797931" description="Gastric inhibitory polypeptide" evidence="2">
    <location>
        <begin position="21"/>
        <end position="99"/>
    </location>
</feature>
<keyword evidence="4" id="KW-1185">Reference proteome</keyword>
<name>A0A8P4KN98_DICLA</name>
<evidence type="ECO:0008006" key="5">
    <source>
        <dbReference type="Google" id="ProtNLM"/>
    </source>
</evidence>
<protein>
    <recommendedName>
        <fullName evidence="5">Gastric inhibitory polypeptide</fullName>
    </recommendedName>
</protein>
<dbReference type="Ensembl" id="ENSDLAT00005073307.1">
    <property type="protein sequence ID" value="ENSDLAP00005079267.1"/>
    <property type="gene ID" value="ENSDLAG00005028069.1"/>
</dbReference>
<dbReference type="GO" id="GO:0042304">
    <property type="term" value="P:regulation of fatty acid biosynthetic process"/>
    <property type="evidence" value="ECO:0007669"/>
    <property type="project" value="InterPro"/>
</dbReference>
<dbReference type="GO" id="GO:0005179">
    <property type="term" value="F:hormone activity"/>
    <property type="evidence" value="ECO:0007669"/>
    <property type="project" value="UniProtKB-KW"/>
</dbReference>
<organism evidence="3 4">
    <name type="scientific">Dicentrarchus labrax</name>
    <name type="common">European seabass</name>
    <name type="synonym">Morone labrax</name>
    <dbReference type="NCBI Taxonomy" id="13489"/>
    <lineage>
        <taxon>Eukaryota</taxon>
        <taxon>Metazoa</taxon>
        <taxon>Chordata</taxon>
        <taxon>Craniata</taxon>
        <taxon>Vertebrata</taxon>
        <taxon>Euteleostomi</taxon>
        <taxon>Actinopterygii</taxon>
        <taxon>Neopterygii</taxon>
        <taxon>Teleostei</taxon>
        <taxon>Neoteleostei</taxon>
        <taxon>Acanthomorphata</taxon>
        <taxon>Eupercaria</taxon>
        <taxon>Moronidae</taxon>
        <taxon>Dicentrarchus</taxon>
    </lineage>
</organism>
<dbReference type="PANTHER" id="PTHR15211">
    <property type="entry name" value="GLUCOSE-DEPENDENT INSULINOTROPIC POLYPEPTIDE"/>
    <property type="match status" value="1"/>
</dbReference>
<evidence type="ECO:0000313" key="4">
    <source>
        <dbReference type="Proteomes" id="UP000694389"/>
    </source>
</evidence>
<dbReference type="GO" id="GO:0009749">
    <property type="term" value="P:response to glucose"/>
    <property type="evidence" value="ECO:0007669"/>
    <property type="project" value="InterPro"/>
</dbReference>
<evidence type="ECO:0000313" key="3">
    <source>
        <dbReference type="Ensembl" id="ENSDLAP00005079267.1"/>
    </source>
</evidence>
<proteinExistence type="predicted"/>
<dbReference type="GO" id="GO:0031769">
    <property type="term" value="F:glucagon receptor binding"/>
    <property type="evidence" value="ECO:0007669"/>
    <property type="project" value="TreeGrafter"/>
</dbReference>
<dbReference type="Gene3D" id="6.10.250.590">
    <property type="match status" value="1"/>
</dbReference>
<keyword evidence="2" id="KW-0732">Signal</keyword>
<dbReference type="GO" id="GO:0005615">
    <property type="term" value="C:extracellular space"/>
    <property type="evidence" value="ECO:0007669"/>
    <property type="project" value="TreeGrafter"/>
</dbReference>
<evidence type="ECO:0000256" key="2">
    <source>
        <dbReference type="SAM" id="SignalP"/>
    </source>
</evidence>
<dbReference type="PANTHER" id="PTHR15211:SF0">
    <property type="entry name" value="GASTRIC INHIBITORY POLYPEPTIDE"/>
    <property type="match status" value="1"/>
</dbReference>
<accession>A0A8P4KN98</accession>
<dbReference type="InterPro" id="IPR039078">
    <property type="entry name" value="GIP"/>
</dbReference>
<dbReference type="GO" id="GO:0042594">
    <property type="term" value="P:response to starvation"/>
    <property type="evidence" value="ECO:0007669"/>
    <property type="project" value="TreeGrafter"/>
</dbReference>
<feature type="signal peptide" evidence="2">
    <location>
        <begin position="1"/>
        <end position="20"/>
    </location>
</feature>